<feature type="compositionally biased region" description="Gly residues" evidence="1">
    <location>
        <begin position="67"/>
        <end position="85"/>
    </location>
</feature>
<dbReference type="EMBL" id="BTRK01000001">
    <property type="protein sequence ID" value="GMR32383.1"/>
    <property type="molecule type" value="Genomic_DNA"/>
</dbReference>
<accession>A0AAN4Z5M2</accession>
<evidence type="ECO:0000313" key="2">
    <source>
        <dbReference type="EMBL" id="GMR32383.1"/>
    </source>
</evidence>
<feature type="non-terminal residue" evidence="2">
    <location>
        <position position="1"/>
    </location>
</feature>
<dbReference type="Proteomes" id="UP001328107">
    <property type="component" value="Unassembled WGS sequence"/>
</dbReference>
<keyword evidence="3" id="KW-1185">Reference proteome</keyword>
<evidence type="ECO:0000256" key="1">
    <source>
        <dbReference type="SAM" id="MobiDB-lite"/>
    </source>
</evidence>
<gene>
    <name evidence="2" type="ORF">PMAYCL1PPCAC_02578</name>
</gene>
<name>A0AAN4Z5M2_9BILA</name>
<organism evidence="2 3">
    <name type="scientific">Pristionchus mayeri</name>
    <dbReference type="NCBI Taxonomy" id="1317129"/>
    <lineage>
        <taxon>Eukaryota</taxon>
        <taxon>Metazoa</taxon>
        <taxon>Ecdysozoa</taxon>
        <taxon>Nematoda</taxon>
        <taxon>Chromadorea</taxon>
        <taxon>Rhabditida</taxon>
        <taxon>Rhabditina</taxon>
        <taxon>Diplogasteromorpha</taxon>
        <taxon>Diplogasteroidea</taxon>
        <taxon>Neodiplogasteridae</taxon>
        <taxon>Pristionchus</taxon>
    </lineage>
</organism>
<evidence type="ECO:0000313" key="3">
    <source>
        <dbReference type="Proteomes" id="UP001328107"/>
    </source>
</evidence>
<feature type="non-terminal residue" evidence="2">
    <location>
        <position position="334"/>
    </location>
</feature>
<sequence>FSLSMFSLLESQVAASGYILCVFLFRPDICHRGRDDLLYSTTRWAMSSCFSRVSRRTEGTGRSGLSTGAGGSSGTRLTGGSGRSGIRGWESVLSRRSLGSTGSRGPRWSLNTSSSDGIISGRSLDSWISWLSWFSLGSWFSDSTWLAWSSRETGCSWFSRGSSSTWFSLRSTRSRRTSRTDDTGEGWFRIQRNVQSIETWLARTTRKTIDSRLSINSGWSSRAGRALQLHARRALSSSCIGVRVSRTVSSLSDSSSLALDDDDVLPDATRLYLECVHSLLQSRLCRLQLIVEEGNNDDKTCKGEEGDEGCPHGDLSRDPITRRGLGVLHHWVFT</sequence>
<proteinExistence type="predicted"/>
<feature type="region of interest" description="Disordered" evidence="1">
    <location>
        <begin position="57"/>
        <end position="87"/>
    </location>
</feature>
<comment type="caution">
    <text evidence="2">The sequence shown here is derived from an EMBL/GenBank/DDBJ whole genome shotgun (WGS) entry which is preliminary data.</text>
</comment>
<protein>
    <submittedName>
        <fullName evidence="2">Uncharacterized protein</fullName>
    </submittedName>
</protein>
<reference evidence="3" key="1">
    <citation type="submission" date="2022-10" db="EMBL/GenBank/DDBJ databases">
        <title>Genome assembly of Pristionchus species.</title>
        <authorList>
            <person name="Yoshida K."/>
            <person name="Sommer R.J."/>
        </authorList>
    </citation>
    <scope>NUCLEOTIDE SEQUENCE [LARGE SCALE GENOMIC DNA]</scope>
    <source>
        <strain evidence="3">RS5460</strain>
    </source>
</reference>
<dbReference type="AlphaFoldDB" id="A0AAN4Z5M2"/>